<dbReference type="InterPro" id="IPR010985">
    <property type="entry name" value="Ribbon_hlx_hlx"/>
</dbReference>
<protein>
    <submittedName>
        <fullName evidence="1">Ribbon-helix-helix protein, CopG family</fullName>
    </submittedName>
</protein>
<dbReference type="SUPFAM" id="SSF47598">
    <property type="entry name" value="Ribbon-helix-helix"/>
    <property type="match status" value="1"/>
</dbReference>
<dbReference type="InterPro" id="IPR013321">
    <property type="entry name" value="Arc_rbn_hlx_hlx"/>
</dbReference>
<dbReference type="AlphaFoldDB" id="A0A3A1P202"/>
<sequence>MLAVRLDPELEARLTAVAKRMGRSKSHLAREALIERIEELEDLALLEEALRNPEPGENITLDQLKRELGLDG</sequence>
<dbReference type="GO" id="GO:0006355">
    <property type="term" value="P:regulation of DNA-templated transcription"/>
    <property type="evidence" value="ECO:0007669"/>
    <property type="project" value="InterPro"/>
</dbReference>
<evidence type="ECO:0000313" key="1">
    <source>
        <dbReference type="EMBL" id="RIV83463.1"/>
    </source>
</evidence>
<proteinExistence type="predicted"/>
<organism evidence="1 2">
    <name type="scientific">Aurantiacibacter xanthus</name>
    <dbReference type="NCBI Taxonomy" id="1784712"/>
    <lineage>
        <taxon>Bacteria</taxon>
        <taxon>Pseudomonadati</taxon>
        <taxon>Pseudomonadota</taxon>
        <taxon>Alphaproteobacteria</taxon>
        <taxon>Sphingomonadales</taxon>
        <taxon>Erythrobacteraceae</taxon>
        <taxon>Aurantiacibacter</taxon>
    </lineage>
</organism>
<comment type="caution">
    <text evidence="1">The sequence shown here is derived from an EMBL/GenBank/DDBJ whole genome shotgun (WGS) entry which is preliminary data.</text>
</comment>
<keyword evidence="2" id="KW-1185">Reference proteome</keyword>
<gene>
    <name evidence="1" type="ORF">D2V17_12780</name>
</gene>
<evidence type="ECO:0000313" key="2">
    <source>
        <dbReference type="Proteomes" id="UP000265366"/>
    </source>
</evidence>
<dbReference type="Proteomes" id="UP000265366">
    <property type="component" value="Unassembled WGS sequence"/>
</dbReference>
<reference evidence="1 2" key="1">
    <citation type="submission" date="2018-08" db="EMBL/GenBank/DDBJ databases">
        <title>Erythrobacter zhengii sp.nov., a bacterium isolated from deep-sea sediment.</title>
        <authorList>
            <person name="Fang C."/>
            <person name="Wu Y.-H."/>
            <person name="Sun C."/>
            <person name="Wang H."/>
            <person name="Cheng H."/>
            <person name="Meng F.-X."/>
            <person name="Wang C.-S."/>
            <person name="Xu X.-W."/>
        </authorList>
    </citation>
    <scope>NUCLEOTIDE SEQUENCE [LARGE SCALE GENOMIC DNA]</scope>
    <source>
        <strain evidence="1 2">CCTCC AB 2015396</strain>
    </source>
</reference>
<dbReference type="RefSeq" id="WP_119593190.1">
    <property type="nucleotide sequence ID" value="NZ_QXFM01000112.1"/>
</dbReference>
<dbReference type="EMBL" id="QXFM01000112">
    <property type="protein sequence ID" value="RIV83463.1"/>
    <property type="molecule type" value="Genomic_DNA"/>
</dbReference>
<dbReference type="InterPro" id="IPR046257">
    <property type="entry name" value="DUF6290"/>
</dbReference>
<dbReference type="Pfam" id="PF19807">
    <property type="entry name" value="DUF6290"/>
    <property type="match status" value="1"/>
</dbReference>
<accession>A0A3A1P202</accession>
<dbReference type="Gene3D" id="1.10.1220.10">
    <property type="entry name" value="Met repressor-like"/>
    <property type="match status" value="1"/>
</dbReference>
<name>A0A3A1P202_9SPHN</name>